<evidence type="ECO:0000256" key="2">
    <source>
        <dbReference type="ARBA" id="ARBA00022801"/>
    </source>
</evidence>
<dbReference type="InterPro" id="IPR024079">
    <property type="entry name" value="MetalloPept_cat_dom_sf"/>
</dbReference>
<organism evidence="7">
    <name type="scientific">Rhipicephalus pulchellus</name>
    <name type="common">Yellow backed tick</name>
    <name type="synonym">Dermacentor pulchellus</name>
    <dbReference type="NCBI Taxonomy" id="72859"/>
    <lineage>
        <taxon>Eukaryota</taxon>
        <taxon>Metazoa</taxon>
        <taxon>Ecdysozoa</taxon>
        <taxon>Arthropoda</taxon>
        <taxon>Chelicerata</taxon>
        <taxon>Arachnida</taxon>
        <taxon>Acari</taxon>
        <taxon>Parasitiformes</taxon>
        <taxon>Ixodida</taxon>
        <taxon>Ixodoidea</taxon>
        <taxon>Ixodidae</taxon>
        <taxon>Rhipicephalinae</taxon>
        <taxon>Rhipicephalus</taxon>
        <taxon>Rhipicephalus</taxon>
    </lineage>
</organism>
<dbReference type="Pfam" id="PF01421">
    <property type="entry name" value="Reprolysin"/>
    <property type="match status" value="1"/>
</dbReference>
<dbReference type="Gene3D" id="3.40.390.10">
    <property type="entry name" value="Collagenase (Catalytic Domain)"/>
    <property type="match status" value="1"/>
</dbReference>
<evidence type="ECO:0000313" key="7">
    <source>
        <dbReference type="EMBL" id="JAA62288.1"/>
    </source>
</evidence>
<dbReference type="AlphaFoldDB" id="L7MG97"/>
<keyword evidence="5" id="KW-0479">Metal-binding</keyword>
<feature type="domain" description="Peptidase M12B" evidence="6">
    <location>
        <begin position="287"/>
        <end position="382"/>
    </location>
</feature>
<dbReference type="GO" id="GO:0004222">
    <property type="term" value="F:metalloendopeptidase activity"/>
    <property type="evidence" value="ECO:0007669"/>
    <property type="project" value="InterPro"/>
</dbReference>
<protein>
    <submittedName>
        <fullName evidence="7">Putative metalloprotease</fullName>
    </submittedName>
</protein>
<dbReference type="SUPFAM" id="SSF55486">
    <property type="entry name" value="Metalloproteases ('zincins'), catalytic domain"/>
    <property type="match status" value="1"/>
</dbReference>
<reference evidence="7" key="2">
    <citation type="journal article" date="2015" name="J. Proteomics">
        <title>Sexual differences in the sialomes of the zebra tick, Rhipicephalus pulchellus.</title>
        <authorList>
            <person name="Tan A.W."/>
            <person name="Francischetti I.M."/>
            <person name="Slovak M."/>
            <person name="Kini R.M."/>
            <person name="Ribeiro J.M."/>
        </authorList>
    </citation>
    <scope>NUCLEOTIDE SEQUENCE</scope>
    <source>
        <tissue evidence="7">Salivary gland</tissue>
    </source>
</reference>
<keyword evidence="1 7" id="KW-0645">Protease</keyword>
<evidence type="ECO:0000256" key="3">
    <source>
        <dbReference type="ARBA" id="ARBA00022833"/>
    </source>
</evidence>
<dbReference type="GO" id="GO:0046872">
    <property type="term" value="F:metal ion binding"/>
    <property type="evidence" value="ECO:0007669"/>
    <property type="project" value="UniProtKB-KW"/>
</dbReference>
<dbReference type="GO" id="GO:0006509">
    <property type="term" value="P:membrane protein ectodomain proteolysis"/>
    <property type="evidence" value="ECO:0007669"/>
    <property type="project" value="TreeGrafter"/>
</dbReference>
<reference evidence="7" key="1">
    <citation type="submission" date="2012-11" db="EMBL/GenBank/DDBJ databases">
        <authorList>
            <person name="Lucero-Rivera Y.E."/>
            <person name="Tovar-Ramirez D."/>
        </authorList>
    </citation>
    <scope>NUCLEOTIDE SEQUENCE</scope>
    <source>
        <tissue evidence="7">Salivary gland</tissue>
    </source>
</reference>
<dbReference type="PANTHER" id="PTHR11905">
    <property type="entry name" value="ADAM A DISINTEGRIN AND METALLOPROTEASE DOMAIN"/>
    <property type="match status" value="1"/>
</dbReference>
<dbReference type="InterPro" id="IPR001590">
    <property type="entry name" value="Peptidase_M12B"/>
</dbReference>
<dbReference type="EMBL" id="GACK01002746">
    <property type="protein sequence ID" value="JAA62288.1"/>
    <property type="molecule type" value="mRNA"/>
</dbReference>
<feature type="binding site" evidence="5">
    <location>
        <position position="323"/>
    </location>
    <ligand>
        <name>Zn(2+)</name>
        <dbReference type="ChEBI" id="CHEBI:29105"/>
        <note>catalytic</note>
    </ligand>
</feature>
<evidence type="ECO:0000256" key="4">
    <source>
        <dbReference type="ARBA" id="ARBA00023049"/>
    </source>
</evidence>
<evidence type="ECO:0000259" key="6">
    <source>
        <dbReference type="PROSITE" id="PS50215"/>
    </source>
</evidence>
<dbReference type="PROSITE" id="PS50215">
    <property type="entry name" value="ADAM_MEPRO"/>
    <property type="match status" value="1"/>
</dbReference>
<proteinExistence type="evidence at transcript level"/>
<feature type="binding site" evidence="5">
    <location>
        <position position="319"/>
    </location>
    <ligand>
        <name>Zn(2+)</name>
        <dbReference type="ChEBI" id="CHEBI:29105"/>
        <note>catalytic</note>
    </ligand>
</feature>
<dbReference type="PANTHER" id="PTHR11905:SF159">
    <property type="entry name" value="ADAM METALLOPROTEASE"/>
    <property type="match status" value="1"/>
</dbReference>
<comment type="caution">
    <text evidence="5">Lacks conserved residue(s) required for the propagation of feature annotation.</text>
</comment>
<name>L7MG97_RHIPC</name>
<evidence type="ECO:0000256" key="1">
    <source>
        <dbReference type="ARBA" id="ARBA00022670"/>
    </source>
</evidence>
<feature type="active site" evidence="5">
    <location>
        <position position="320"/>
    </location>
</feature>
<keyword evidence="3 5" id="KW-0862">Zinc</keyword>
<keyword evidence="4 7" id="KW-0482">Metalloprotease</keyword>
<accession>L7MG97</accession>
<feature type="binding site" evidence="5">
    <location>
        <position position="329"/>
    </location>
    <ligand>
        <name>Zn(2+)</name>
        <dbReference type="ChEBI" id="CHEBI:29105"/>
        <note>catalytic</note>
    </ligand>
</feature>
<keyword evidence="2" id="KW-0378">Hydrolase</keyword>
<sequence length="464" mass="52428">HAFILSVVTNQEPLQLDSITVYPQVYEEREGDSEKLLYIHYGYSLQLRKASVLADRLLVRDFTESGTVEKYVNGKYYERDLYQDVTKQASLLIKPQAGGHYHVVGILNATHEIRPLETTERSSTGLPAHKISRILIEKGHHDVAPTARSAWLKRASTHETKSRRPLPHNFTMELFFISDFTHSQPFKYNDAEHFGYVTVLMLAVSLRLQMLTPQGFITLTTIVRTKGPETFLETQQDGRLRAEETLDKLSKSIQYDHRKKDADAVFMATARGAVFKDKSGEAASHAIGIARWGGVCTTNKVAFGKDTPGTYSGIHTIVHELGHLLSLSHDGDKGAEACRGEHGYIMSPYHGGKLNNEWSRCSKNALKEFFRSSKSSCLRYNKNKDSHPLHLNVKPWSVVKAKEYCKKFFPDYEHKKPLSTDNCSFRCSLKTSGVKKEVTIFAPQGTPCDPDKPKKKCDHYGFCI</sequence>
<evidence type="ECO:0000256" key="5">
    <source>
        <dbReference type="PROSITE-ProRule" id="PRU00276"/>
    </source>
</evidence>
<feature type="non-terminal residue" evidence="7">
    <location>
        <position position="1"/>
    </location>
</feature>